<dbReference type="InterPro" id="IPR029033">
    <property type="entry name" value="His_PPase_superfam"/>
</dbReference>
<dbReference type="AlphaFoldDB" id="A0A183EY31"/>
<protein>
    <submittedName>
        <fullName evidence="4">Phosphoglycerate mutase family protein</fullName>
    </submittedName>
</protein>
<sequence length="117" mass="13428">MVKIKNTRANRTIWVVRHGQRIDNLKPEWKESAPRGAWDDPTLSNRGIVQARECGVRLSTEQIDAVYCSPFIRCIQTTEQIVNKYPKQLKVFIEPGICEALCSTQYPPGYLSVHELK</sequence>
<dbReference type="SUPFAM" id="SSF53254">
    <property type="entry name" value="Phosphoglycerate mutase-like"/>
    <property type="match status" value="1"/>
</dbReference>
<dbReference type="PANTHER" id="PTHR16469">
    <property type="entry name" value="UBIQUITIN-ASSOCIATED AND SH3 DOMAIN-CONTAINING BA-RELATED"/>
    <property type="match status" value="1"/>
</dbReference>
<organism evidence="4">
    <name type="scientific">Gongylonema pulchrum</name>
    <dbReference type="NCBI Taxonomy" id="637853"/>
    <lineage>
        <taxon>Eukaryota</taxon>
        <taxon>Metazoa</taxon>
        <taxon>Ecdysozoa</taxon>
        <taxon>Nematoda</taxon>
        <taxon>Chromadorea</taxon>
        <taxon>Rhabditida</taxon>
        <taxon>Spirurina</taxon>
        <taxon>Spiruromorpha</taxon>
        <taxon>Spiruroidea</taxon>
        <taxon>Gongylonematidae</taxon>
        <taxon>Gongylonema</taxon>
    </lineage>
</organism>
<dbReference type="PIRSF" id="PIRSF000709">
    <property type="entry name" value="6PFK_2-Ptase"/>
    <property type="match status" value="1"/>
</dbReference>
<dbReference type="Gene3D" id="3.40.50.1240">
    <property type="entry name" value="Phosphoglycerate mutase-like"/>
    <property type="match status" value="1"/>
</dbReference>
<reference evidence="2 3" key="2">
    <citation type="submission" date="2018-11" db="EMBL/GenBank/DDBJ databases">
        <authorList>
            <consortium name="Pathogen Informatics"/>
        </authorList>
    </citation>
    <scope>NUCLEOTIDE SEQUENCE [LARGE SCALE GENOMIC DNA]</scope>
</reference>
<dbReference type="SMART" id="SM00855">
    <property type="entry name" value="PGAM"/>
    <property type="match status" value="1"/>
</dbReference>
<dbReference type="PANTHER" id="PTHR16469:SF27">
    <property type="entry name" value="UBIQUITIN-ASSOCIATED AND SH3 DOMAIN-CONTAINING BA-RELATED"/>
    <property type="match status" value="1"/>
</dbReference>
<dbReference type="WBParaSite" id="GPUH_0002590201-mRNA-1">
    <property type="protein sequence ID" value="GPUH_0002590201-mRNA-1"/>
    <property type="gene ID" value="GPUH_0002590201"/>
</dbReference>
<feature type="binding site" evidence="1">
    <location>
        <position position="73"/>
    </location>
    <ligand>
        <name>substrate</name>
    </ligand>
</feature>
<dbReference type="EMBL" id="UYRT01107290">
    <property type="protein sequence ID" value="VDN44784.1"/>
    <property type="molecule type" value="Genomic_DNA"/>
</dbReference>
<name>A0A183EY31_9BILA</name>
<gene>
    <name evidence="2" type="ORF">GPUH_LOCUS25871</name>
</gene>
<evidence type="ECO:0000313" key="2">
    <source>
        <dbReference type="EMBL" id="VDN44784.1"/>
    </source>
</evidence>
<dbReference type="InterPro" id="IPR013078">
    <property type="entry name" value="His_Pase_superF_clade-1"/>
</dbReference>
<dbReference type="CDD" id="cd07067">
    <property type="entry name" value="HP_PGM_like"/>
    <property type="match status" value="1"/>
</dbReference>
<proteinExistence type="predicted"/>
<accession>A0A183EY31</accession>
<dbReference type="Pfam" id="PF00300">
    <property type="entry name" value="His_Phos_1"/>
    <property type="match status" value="1"/>
</dbReference>
<evidence type="ECO:0000313" key="4">
    <source>
        <dbReference type="WBParaSite" id="GPUH_0002590201-mRNA-1"/>
    </source>
</evidence>
<dbReference type="InterPro" id="IPR001345">
    <property type="entry name" value="PG/BPGM_mutase_AS"/>
</dbReference>
<dbReference type="Proteomes" id="UP000271098">
    <property type="component" value="Unassembled WGS sequence"/>
</dbReference>
<keyword evidence="3" id="KW-1185">Reference proteome</keyword>
<evidence type="ECO:0000313" key="3">
    <source>
        <dbReference type="Proteomes" id="UP000271098"/>
    </source>
</evidence>
<reference evidence="4" key="1">
    <citation type="submission" date="2016-06" db="UniProtKB">
        <authorList>
            <consortium name="WormBaseParasite"/>
        </authorList>
    </citation>
    <scope>IDENTIFICATION</scope>
</reference>
<dbReference type="OrthoDB" id="414418at2759"/>
<dbReference type="GO" id="GO:0016791">
    <property type="term" value="F:phosphatase activity"/>
    <property type="evidence" value="ECO:0007669"/>
    <property type="project" value="UniProtKB-ARBA"/>
</dbReference>
<dbReference type="PROSITE" id="PS00175">
    <property type="entry name" value="PG_MUTASE"/>
    <property type="match status" value="1"/>
</dbReference>
<dbReference type="InterPro" id="IPR051710">
    <property type="entry name" value="Phosphatase_SH3-domain"/>
</dbReference>
<evidence type="ECO:0000256" key="1">
    <source>
        <dbReference type="PIRSR" id="PIRSR613078-2"/>
    </source>
</evidence>